<evidence type="ECO:0000256" key="7">
    <source>
        <dbReference type="PIRSR" id="PIRSR000724-2"/>
    </source>
</evidence>
<dbReference type="GO" id="GO:0043531">
    <property type="term" value="F:ADP binding"/>
    <property type="evidence" value="ECO:0007669"/>
    <property type="project" value="TreeGrafter"/>
</dbReference>
<dbReference type="GO" id="GO:0005829">
    <property type="term" value="C:cytosol"/>
    <property type="evidence" value="ECO:0007669"/>
    <property type="project" value="TreeGrafter"/>
</dbReference>
<proteinExistence type="inferred from homology"/>
<feature type="binding site" evidence="7">
    <location>
        <begin position="328"/>
        <end position="331"/>
    </location>
    <ligand>
        <name>ATP</name>
        <dbReference type="ChEBI" id="CHEBI:30616"/>
    </ligand>
</feature>
<dbReference type="InterPro" id="IPR001576">
    <property type="entry name" value="Phosphoglycerate_kinase"/>
</dbReference>
<dbReference type="AlphaFoldDB" id="A0A1G2MI20"/>
<organism evidence="9 10">
    <name type="scientific">Candidatus Taylorbacteria bacterium RIFCSPHIGHO2_02_49_25</name>
    <dbReference type="NCBI Taxonomy" id="1802305"/>
    <lineage>
        <taxon>Bacteria</taxon>
        <taxon>Candidatus Tayloriibacteriota</taxon>
    </lineage>
</organism>
<evidence type="ECO:0000256" key="8">
    <source>
        <dbReference type="RuleBase" id="RU000532"/>
    </source>
</evidence>
<evidence type="ECO:0000313" key="9">
    <source>
        <dbReference type="EMBL" id="OHA23497.1"/>
    </source>
</evidence>
<evidence type="ECO:0000256" key="4">
    <source>
        <dbReference type="ARBA" id="ARBA00022741"/>
    </source>
</evidence>
<feature type="binding site" evidence="7">
    <location>
        <position position="303"/>
    </location>
    <ligand>
        <name>ATP</name>
        <dbReference type="ChEBI" id="CHEBI:30616"/>
    </ligand>
</feature>
<dbReference type="Proteomes" id="UP000176493">
    <property type="component" value="Unassembled WGS sequence"/>
</dbReference>
<keyword evidence="5 8" id="KW-0418">Kinase</keyword>
<dbReference type="GO" id="GO:0006094">
    <property type="term" value="P:gluconeogenesis"/>
    <property type="evidence" value="ECO:0007669"/>
    <property type="project" value="TreeGrafter"/>
</dbReference>
<keyword evidence="4" id="KW-0547">Nucleotide-binding</keyword>
<keyword evidence="6 7" id="KW-0067">ATP-binding</keyword>
<protein>
    <recommendedName>
        <fullName evidence="2 8">Phosphoglycerate kinase</fullName>
        <ecNumber evidence="2 8">2.7.2.3</ecNumber>
    </recommendedName>
</protein>
<dbReference type="PANTHER" id="PTHR11406">
    <property type="entry name" value="PHOSPHOGLYCERATE KINASE"/>
    <property type="match status" value="1"/>
</dbReference>
<dbReference type="PIRSF" id="PIRSF000724">
    <property type="entry name" value="Pgk"/>
    <property type="match status" value="1"/>
</dbReference>
<dbReference type="InterPro" id="IPR036043">
    <property type="entry name" value="Phosphoglycerate_kinase_sf"/>
</dbReference>
<reference evidence="9 10" key="1">
    <citation type="journal article" date="2016" name="Nat. Commun.">
        <title>Thousands of microbial genomes shed light on interconnected biogeochemical processes in an aquifer system.</title>
        <authorList>
            <person name="Anantharaman K."/>
            <person name="Brown C.T."/>
            <person name="Hug L.A."/>
            <person name="Sharon I."/>
            <person name="Castelle C.J."/>
            <person name="Probst A.J."/>
            <person name="Thomas B.C."/>
            <person name="Singh A."/>
            <person name="Wilkins M.J."/>
            <person name="Karaoz U."/>
            <person name="Brodie E.L."/>
            <person name="Williams K.H."/>
            <person name="Hubbard S.S."/>
            <person name="Banfield J.F."/>
        </authorList>
    </citation>
    <scope>NUCLEOTIDE SEQUENCE [LARGE SCALE GENOMIC DNA]</scope>
</reference>
<comment type="catalytic activity">
    <reaction evidence="1 8">
        <text>(2R)-3-phosphoglycerate + ATP = (2R)-3-phospho-glyceroyl phosphate + ADP</text>
        <dbReference type="Rhea" id="RHEA:14801"/>
        <dbReference type="ChEBI" id="CHEBI:30616"/>
        <dbReference type="ChEBI" id="CHEBI:57604"/>
        <dbReference type="ChEBI" id="CHEBI:58272"/>
        <dbReference type="ChEBI" id="CHEBI:456216"/>
        <dbReference type="EC" id="2.7.2.3"/>
    </reaction>
</comment>
<evidence type="ECO:0000256" key="6">
    <source>
        <dbReference type="ARBA" id="ARBA00022840"/>
    </source>
</evidence>
<name>A0A1G2MI20_9BACT</name>
<sequence length="372" mass="40079">MFLPLLQDAGNLRGKRVLLRLDLDLSVENGVPRDTFRLERAGRTLRFLKERGARTLIIGHIGRKREETLQPVFEQVQRIVPAEFAATLVEAKAKMSNAQNGGFVMLENVRSFLGETENDPSFARELAALADVYVNEAFAVSHREHASIVGIPPLLKSFAGFTFTEEVEHLSRVFSPAHPALLVLGGAKFETKIPIIERFLTIADTIYIGGALANDIYRARGYEVGVSLVSDFTINQALLDNSKLHVPSDVIVHTASENIEKSADNVGKTEKIVDAGSGALADVRALVGKAAFVIWNGPLGLYEEGFDAGTIALAQALAECDAETIIGGGDSIVVVSKLGLLPRFSFVSTGGGAMLEFLAKQTLPGIAALLKK</sequence>
<keyword evidence="3 8" id="KW-0808">Transferase</keyword>
<dbReference type="EMBL" id="MHRJ01000005">
    <property type="protein sequence ID" value="OHA23497.1"/>
    <property type="molecule type" value="Genomic_DNA"/>
</dbReference>
<comment type="similarity">
    <text evidence="8">Belongs to the phosphoglycerate kinase family.</text>
</comment>
<gene>
    <name evidence="9" type="ORF">A2W52_02085</name>
</gene>
<dbReference type="GO" id="GO:0004618">
    <property type="term" value="F:phosphoglycerate kinase activity"/>
    <property type="evidence" value="ECO:0007669"/>
    <property type="project" value="UniProtKB-EC"/>
</dbReference>
<evidence type="ECO:0000256" key="3">
    <source>
        <dbReference type="ARBA" id="ARBA00022679"/>
    </source>
</evidence>
<evidence type="ECO:0000256" key="5">
    <source>
        <dbReference type="ARBA" id="ARBA00022777"/>
    </source>
</evidence>
<dbReference type="GO" id="GO:0006096">
    <property type="term" value="P:glycolytic process"/>
    <property type="evidence" value="ECO:0007669"/>
    <property type="project" value="InterPro"/>
</dbReference>
<comment type="caution">
    <text evidence="9">The sequence shown here is derived from an EMBL/GenBank/DDBJ whole genome shotgun (WGS) entry which is preliminary data.</text>
</comment>
<dbReference type="Gene3D" id="3.40.50.1260">
    <property type="entry name" value="Phosphoglycerate kinase, N-terminal domain"/>
    <property type="match status" value="2"/>
</dbReference>
<dbReference type="SUPFAM" id="SSF53748">
    <property type="entry name" value="Phosphoglycerate kinase"/>
    <property type="match status" value="1"/>
</dbReference>
<evidence type="ECO:0000256" key="1">
    <source>
        <dbReference type="ARBA" id="ARBA00000642"/>
    </source>
</evidence>
<dbReference type="PRINTS" id="PR00477">
    <property type="entry name" value="PHGLYCKINASE"/>
</dbReference>
<evidence type="ECO:0000256" key="2">
    <source>
        <dbReference type="ARBA" id="ARBA00013061"/>
    </source>
</evidence>
<evidence type="ECO:0000313" key="10">
    <source>
        <dbReference type="Proteomes" id="UP000176493"/>
    </source>
</evidence>
<feature type="binding site" evidence="7">
    <location>
        <position position="192"/>
    </location>
    <ligand>
        <name>ATP</name>
        <dbReference type="ChEBI" id="CHEBI:30616"/>
    </ligand>
</feature>
<dbReference type="Pfam" id="PF00162">
    <property type="entry name" value="PGK"/>
    <property type="match status" value="1"/>
</dbReference>
<dbReference type="EC" id="2.7.2.3" evidence="2 8"/>
<accession>A0A1G2MI20</accession>
<dbReference type="InterPro" id="IPR015824">
    <property type="entry name" value="Phosphoglycerate_kinase_N"/>
</dbReference>
<dbReference type="PANTHER" id="PTHR11406:SF23">
    <property type="entry name" value="PHOSPHOGLYCERATE KINASE 1, CHLOROPLASTIC-RELATED"/>
    <property type="match status" value="1"/>
</dbReference>
<dbReference type="GO" id="GO:0005524">
    <property type="term" value="F:ATP binding"/>
    <property type="evidence" value="ECO:0007669"/>
    <property type="project" value="UniProtKB-KW"/>
</dbReference>